<dbReference type="HAMAP" id="MF_00023">
    <property type="entry name" value="SmpB"/>
    <property type="match status" value="1"/>
</dbReference>
<evidence type="ECO:0000256" key="1">
    <source>
        <dbReference type="ARBA" id="ARBA00022490"/>
    </source>
</evidence>
<comment type="subcellular location">
    <subcellularLocation>
        <location evidence="3">Cytoplasm</location>
    </subcellularLocation>
    <text evidence="3">The tmRNA-SmpB complex associates with stalled 70S ribosomes.</text>
</comment>
<comment type="similarity">
    <text evidence="3">Belongs to the SmpB family.</text>
</comment>
<dbReference type="PANTHER" id="PTHR30308">
    <property type="entry name" value="TMRNA-BINDING COMPONENT OF TRANS-TRANSLATION TAGGING COMPLEX"/>
    <property type="match status" value="1"/>
</dbReference>
<sequence>MSKGMYVPKESQPKQGGGASGKAKDGKRKIVAQNKKARHDYAIIDTYEAGLVLTGTEVKSLRQGRASLVDGFVQIDGNEAWLHNAHIPEYSQGSWTNHSARRKRKLLLHREEIDKLASKSDETGHTIVPLVLYFKDGRAKAEIALARGKKEYDKRQTLREKQDRRESDRAIAAAKRKQRGA</sequence>
<dbReference type="CDD" id="cd09294">
    <property type="entry name" value="SmpB"/>
    <property type="match status" value="1"/>
</dbReference>
<dbReference type="NCBIfam" id="NF003843">
    <property type="entry name" value="PRK05422.1"/>
    <property type="match status" value="1"/>
</dbReference>
<evidence type="ECO:0000256" key="3">
    <source>
        <dbReference type="HAMAP-Rule" id="MF_00023"/>
    </source>
</evidence>
<feature type="region of interest" description="Disordered" evidence="4">
    <location>
        <begin position="152"/>
        <end position="181"/>
    </location>
</feature>
<dbReference type="NCBIfam" id="TIGR00086">
    <property type="entry name" value="smpB"/>
    <property type="match status" value="1"/>
</dbReference>
<evidence type="ECO:0000256" key="4">
    <source>
        <dbReference type="SAM" id="MobiDB-lite"/>
    </source>
</evidence>
<dbReference type="PANTHER" id="PTHR30308:SF2">
    <property type="entry name" value="SSRA-BINDING PROTEIN"/>
    <property type="match status" value="1"/>
</dbReference>
<dbReference type="PROSITE" id="PS01317">
    <property type="entry name" value="SSRP"/>
    <property type="match status" value="1"/>
</dbReference>
<accession>A0ABX0DVH3</accession>
<dbReference type="Gene3D" id="2.40.280.10">
    <property type="match status" value="1"/>
</dbReference>
<keyword evidence="1 3" id="KW-0963">Cytoplasm</keyword>
<dbReference type="EMBL" id="JAAKZX010000097">
    <property type="protein sequence ID" value="NGO45633.1"/>
    <property type="molecule type" value="Genomic_DNA"/>
</dbReference>
<keyword evidence="6" id="KW-1185">Reference proteome</keyword>
<feature type="compositionally biased region" description="Basic and acidic residues" evidence="4">
    <location>
        <begin position="152"/>
        <end position="169"/>
    </location>
</feature>
<name>A0ABX0DVH3_9ACTN</name>
<evidence type="ECO:0000256" key="2">
    <source>
        <dbReference type="ARBA" id="ARBA00022884"/>
    </source>
</evidence>
<comment type="caution">
    <text evidence="5">The sequence shown here is derived from an EMBL/GenBank/DDBJ whole genome shotgun (WGS) entry which is preliminary data.</text>
</comment>
<protein>
    <recommendedName>
        <fullName evidence="3">SsrA-binding protein</fullName>
    </recommendedName>
    <alternativeName>
        <fullName evidence="3">Small protein B</fullName>
    </alternativeName>
</protein>
<comment type="function">
    <text evidence="3">Required for rescue of stalled ribosomes mediated by trans-translation. Binds to transfer-messenger RNA (tmRNA), required for stable association of tmRNA with ribosomes. tmRNA and SmpB together mimic tRNA shape, replacing the anticodon stem-loop with SmpB. tmRNA is encoded by the ssrA gene; the 2 termini fold to resemble tRNA(Ala) and it encodes a 'tag peptide', a short internal open reading frame. During trans-translation Ala-aminoacylated tmRNA acts like a tRNA, entering the A-site of stalled ribosomes, displacing the stalled mRNA. The ribosome then switches to translate the ORF on the tmRNA; the nascent peptide is terminated with the 'tag peptide' encoded by the tmRNA and targeted for degradation. The ribosome is freed to recommence translation, which seems to be the essential function of trans-translation.</text>
</comment>
<feature type="region of interest" description="Disordered" evidence="4">
    <location>
        <begin position="1"/>
        <end position="28"/>
    </location>
</feature>
<dbReference type="Pfam" id="PF01668">
    <property type="entry name" value="SmpB"/>
    <property type="match status" value="1"/>
</dbReference>
<dbReference type="InterPro" id="IPR023620">
    <property type="entry name" value="SmpB"/>
</dbReference>
<dbReference type="Proteomes" id="UP001518140">
    <property type="component" value="Unassembled WGS sequence"/>
</dbReference>
<dbReference type="InterPro" id="IPR020081">
    <property type="entry name" value="SsrA-bd_prot_CS"/>
</dbReference>
<evidence type="ECO:0000313" key="5">
    <source>
        <dbReference type="EMBL" id="NGO45633.1"/>
    </source>
</evidence>
<reference evidence="5 6" key="1">
    <citation type="submission" date="2020-02" db="EMBL/GenBank/DDBJ databases">
        <title>Whole-genome analyses of novel actinobacteria.</title>
        <authorList>
            <person name="Sahin N."/>
            <person name="Tokatli A."/>
        </authorList>
    </citation>
    <scope>NUCLEOTIDE SEQUENCE [LARGE SCALE GENOMIC DNA]</scope>
    <source>
        <strain evidence="5 6">YC419</strain>
    </source>
</reference>
<gene>
    <name evidence="3 5" type="primary">smpB</name>
    <name evidence="5" type="ORF">G6048_26995</name>
</gene>
<evidence type="ECO:0000313" key="6">
    <source>
        <dbReference type="Proteomes" id="UP001518140"/>
    </source>
</evidence>
<keyword evidence="2 3" id="KW-0694">RNA-binding</keyword>
<proteinExistence type="inferred from homology"/>
<dbReference type="InterPro" id="IPR000037">
    <property type="entry name" value="SsrA-bd_prot"/>
</dbReference>
<organism evidence="5 6">
    <name type="scientific">Streptomyces ureilyticus</name>
    <dbReference type="NCBI Taxonomy" id="1775131"/>
    <lineage>
        <taxon>Bacteria</taxon>
        <taxon>Bacillati</taxon>
        <taxon>Actinomycetota</taxon>
        <taxon>Actinomycetes</taxon>
        <taxon>Kitasatosporales</taxon>
        <taxon>Streptomycetaceae</taxon>
        <taxon>Streptomyces</taxon>
    </lineage>
</organism>
<dbReference type="SUPFAM" id="SSF74982">
    <property type="entry name" value="Small protein B (SmpB)"/>
    <property type="match status" value="1"/>
</dbReference>